<dbReference type="AlphaFoldDB" id="A0A9D1RSI3"/>
<dbReference type="Gene3D" id="1.10.10.630">
    <property type="entry name" value="DnaD domain-like"/>
    <property type="match status" value="2"/>
</dbReference>
<evidence type="ECO:0000313" key="4">
    <source>
        <dbReference type="EMBL" id="HIW93349.1"/>
    </source>
</evidence>
<dbReference type="NCBIfam" id="TIGR01446">
    <property type="entry name" value="DnaD_dom"/>
    <property type="match status" value="1"/>
</dbReference>
<accession>A0A9D1RSI3</accession>
<gene>
    <name evidence="4" type="ORF">H9868_02285</name>
</gene>
<dbReference type="SUPFAM" id="SSF158499">
    <property type="entry name" value="DnaD domain-like"/>
    <property type="match status" value="1"/>
</dbReference>
<name>A0A9D1RSI3_9FIRM</name>
<reference evidence="4" key="2">
    <citation type="submission" date="2021-04" db="EMBL/GenBank/DDBJ databases">
        <authorList>
            <person name="Gilroy R."/>
        </authorList>
    </citation>
    <scope>NUCLEOTIDE SEQUENCE</scope>
    <source>
        <strain evidence="4">ChiGjej6B6-1540</strain>
    </source>
</reference>
<evidence type="ECO:0000256" key="1">
    <source>
        <dbReference type="ARBA" id="ARBA00093462"/>
    </source>
</evidence>
<comment type="caution">
    <text evidence="4">The sequence shown here is derived from an EMBL/GenBank/DDBJ whole genome shotgun (WGS) entry which is preliminary data.</text>
</comment>
<dbReference type="InterPro" id="IPR006343">
    <property type="entry name" value="DnaB/C_C"/>
</dbReference>
<feature type="domain" description="DnaB/C C-terminal" evidence="3">
    <location>
        <begin position="216"/>
        <end position="281"/>
    </location>
</feature>
<reference evidence="4" key="1">
    <citation type="journal article" date="2021" name="PeerJ">
        <title>Extensive microbial diversity within the chicken gut microbiome revealed by metagenomics and culture.</title>
        <authorList>
            <person name="Gilroy R."/>
            <person name="Ravi A."/>
            <person name="Getino M."/>
            <person name="Pursley I."/>
            <person name="Horton D.L."/>
            <person name="Alikhan N.F."/>
            <person name="Baker D."/>
            <person name="Gharbi K."/>
            <person name="Hall N."/>
            <person name="Watson M."/>
            <person name="Adriaenssens E.M."/>
            <person name="Foster-Nyarko E."/>
            <person name="Jarju S."/>
            <person name="Secka A."/>
            <person name="Antonio M."/>
            <person name="Oren A."/>
            <person name="Chaudhuri R.R."/>
            <person name="La Ragione R."/>
            <person name="Hildebrand F."/>
            <person name="Pallen M.J."/>
        </authorList>
    </citation>
    <scope>NUCLEOTIDE SEQUENCE</scope>
    <source>
        <strain evidence="4">ChiGjej6B6-1540</strain>
    </source>
</reference>
<evidence type="ECO:0000256" key="2">
    <source>
        <dbReference type="SAM" id="MobiDB-lite"/>
    </source>
</evidence>
<protein>
    <submittedName>
        <fullName evidence="4">DnaD domain protein</fullName>
    </submittedName>
</protein>
<dbReference type="Pfam" id="PF07261">
    <property type="entry name" value="DnaB_2"/>
    <property type="match status" value="1"/>
</dbReference>
<dbReference type="InterPro" id="IPR034829">
    <property type="entry name" value="DnaD-like_sf"/>
</dbReference>
<dbReference type="EMBL" id="DXGA01000048">
    <property type="protein sequence ID" value="HIW93349.1"/>
    <property type="molecule type" value="Genomic_DNA"/>
</dbReference>
<organism evidence="4 5">
    <name type="scientific">Candidatus Flavonifractor merdipullorum</name>
    <dbReference type="NCBI Taxonomy" id="2838590"/>
    <lineage>
        <taxon>Bacteria</taxon>
        <taxon>Bacillati</taxon>
        <taxon>Bacillota</taxon>
        <taxon>Clostridia</taxon>
        <taxon>Eubacteriales</taxon>
        <taxon>Oscillospiraceae</taxon>
        <taxon>Flavonifractor</taxon>
    </lineage>
</organism>
<dbReference type="Proteomes" id="UP000824192">
    <property type="component" value="Unassembled WGS sequence"/>
</dbReference>
<proteinExistence type="inferred from homology"/>
<feature type="region of interest" description="Disordered" evidence="2">
    <location>
        <begin position="281"/>
        <end position="313"/>
    </location>
</feature>
<comment type="similarity">
    <text evidence="1">Belongs to the DnaB/DnaD family.</text>
</comment>
<evidence type="ECO:0000259" key="3">
    <source>
        <dbReference type="Pfam" id="PF07261"/>
    </source>
</evidence>
<feature type="compositionally biased region" description="Basic and acidic residues" evidence="2">
    <location>
        <begin position="303"/>
        <end position="313"/>
    </location>
</feature>
<sequence length="328" mass="36923">MAGKLLYPGAILSLTTDAADRLLASSSGDCALLYLHLLRQNGKFQPGYAAKVLKWPPERTQAAFDALVKLGLADRRELKEPETEPQLPPPEPPTYTAADLAQELENRDSPFPALVSEVQRRLGKILSAADLKQLYTLYDFLALPAEVILLLVNWCVEEMERKYGEGRKPRMAQISKEGFAWRRKGIDTADAAEAYLRRQSLLNTRTASILPLLDIKGRPPVDAERRYLTQWIEMGFADEVIRMAYERTVLKKQSMSWPYMNSILKSWHQKGLHTPEAIRAQDSGRSKSAAPTVNPPAPAAPGEADRRVREDLERMRAYLRAQQAKEGE</sequence>
<evidence type="ECO:0000313" key="5">
    <source>
        <dbReference type="Proteomes" id="UP000824192"/>
    </source>
</evidence>